<evidence type="ECO:0000313" key="3">
    <source>
        <dbReference type="Proteomes" id="UP000641514"/>
    </source>
</evidence>
<dbReference type="GO" id="GO:0016491">
    <property type="term" value="F:oxidoreductase activity"/>
    <property type="evidence" value="ECO:0007669"/>
    <property type="project" value="InterPro"/>
</dbReference>
<dbReference type="Pfam" id="PF00941">
    <property type="entry name" value="FAD_binding_5"/>
    <property type="match status" value="1"/>
</dbReference>
<dbReference type="InterPro" id="IPR036318">
    <property type="entry name" value="FAD-bd_PCMH-like_sf"/>
</dbReference>
<dbReference type="AlphaFoldDB" id="A0A916U9I2"/>
<feature type="domain" description="FAD-binding PCMH-type" evidence="1">
    <location>
        <begin position="1"/>
        <end position="172"/>
    </location>
</feature>
<dbReference type="PANTHER" id="PTHR42659">
    <property type="entry name" value="XANTHINE DEHYDROGENASE SUBUNIT C-RELATED"/>
    <property type="match status" value="1"/>
</dbReference>
<dbReference type="InterPro" id="IPR016169">
    <property type="entry name" value="FAD-bd_PCMH_sub2"/>
</dbReference>
<keyword evidence="3" id="KW-1185">Reference proteome</keyword>
<dbReference type="InterPro" id="IPR016166">
    <property type="entry name" value="FAD-bd_PCMH"/>
</dbReference>
<dbReference type="InterPro" id="IPR002346">
    <property type="entry name" value="Mopterin_DH_FAD-bd"/>
</dbReference>
<gene>
    <name evidence="2" type="ORF">GCM10011410_14300</name>
</gene>
<reference evidence="2" key="1">
    <citation type="journal article" date="2014" name="Int. J. Syst. Evol. Microbiol.">
        <title>Complete genome sequence of Corynebacterium casei LMG S-19264T (=DSM 44701T), isolated from a smear-ripened cheese.</title>
        <authorList>
            <consortium name="US DOE Joint Genome Institute (JGI-PGF)"/>
            <person name="Walter F."/>
            <person name="Albersmeier A."/>
            <person name="Kalinowski J."/>
            <person name="Ruckert C."/>
        </authorList>
    </citation>
    <scope>NUCLEOTIDE SEQUENCE</scope>
    <source>
        <strain evidence="2">CGMCC 1.15478</strain>
    </source>
</reference>
<evidence type="ECO:0000313" key="2">
    <source>
        <dbReference type="EMBL" id="GGC63008.1"/>
    </source>
</evidence>
<name>A0A916U9I2_9ACTN</name>
<dbReference type="PROSITE" id="PS51387">
    <property type="entry name" value="FAD_PCMH"/>
    <property type="match status" value="1"/>
</dbReference>
<sequence>MDLHTIDHILSPRTRTDIPVDAAAILAGGTWIYSEPQPAINRLIDITALKWDPLTITEHGLDIAATCTIEQLISADYPAEWGATKMFRQCADALAASIKVWNTATVGGNICLALPAGSMIALAAALEGTLTIWRPDGSDRTTTITEFVTGPQQTTLQPGEILRSVHLPAAALRQHVVFRRISQAPQGRSGALLIGRATETGYVLAITAATDRPILIGLGSPGATQPAVNGIPQQRWYTDPHGEADWRQHVTTLLAQDIIAELAKD</sequence>
<comment type="caution">
    <text evidence="2">The sequence shown here is derived from an EMBL/GenBank/DDBJ whole genome shotgun (WGS) entry which is preliminary data.</text>
</comment>
<protein>
    <submittedName>
        <fullName evidence="2">Oxidoreductase (Molybdopterin dehydrogenase?)</fullName>
    </submittedName>
</protein>
<dbReference type="Proteomes" id="UP000641514">
    <property type="component" value="Unassembled WGS sequence"/>
</dbReference>
<accession>A0A916U9I2</accession>
<proteinExistence type="predicted"/>
<dbReference type="Gene3D" id="3.30.465.10">
    <property type="match status" value="1"/>
</dbReference>
<reference evidence="2" key="2">
    <citation type="submission" date="2020-09" db="EMBL/GenBank/DDBJ databases">
        <authorList>
            <person name="Sun Q."/>
            <person name="Zhou Y."/>
        </authorList>
    </citation>
    <scope>NUCLEOTIDE SEQUENCE</scope>
    <source>
        <strain evidence="2">CGMCC 1.15478</strain>
    </source>
</reference>
<dbReference type="InterPro" id="IPR051312">
    <property type="entry name" value="Diverse_Substr_Oxidored"/>
</dbReference>
<dbReference type="GO" id="GO:0071949">
    <property type="term" value="F:FAD binding"/>
    <property type="evidence" value="ECO:0007669"/>
    <property type="project" value="InterPro"/>
</dbReference>
<dbReference type="EMBL" id="BMJH01000001">
    <property type="protein sequence ID" value="GGC63008.1"/>
    <property type="molecule type" value="Genomic_DNA"/>
</dbReference>
<evidence type="ECO:0000259" key="1">
    <source>
        <dbReference type="PROSITE" id="PS51387"/>
    </source>
</evidence>
<dbReference type="PANTHER" id="PTHR42659:SF9">
    <property type="entry name" value="XANTHINE DEHYDROGENASE FAD-BINDING SUBUNIT XDHB-RELATED"/>
    <property type="match status" value="1"/>
</dbReference>
<organism evidence="2 3">
    <name type="scientific">Hoyosella rhizosphaerae</name>
    <dbReference type="NCBI Taxonomy" id="1755582"/>
    <lineage>
        <taxon>Bacteria</taxon>
        <taxon>Bacillati</taxon>
        <taxon>Actinomycetota</taxon>
        <taxon>Actinomycetes</taxon>
        <taxon>Mycobacteriales</taxon>
        <taxon>Hoyosellaceae</taxon>
        <taxon>Hoyosella</taxon>
    </lineage>
</organism>
<dbReference type="SUPFAM" id="SSF56176">
    <property type="entry name" value="FAD-binding/transporter-associated domain-like"/>
    <property type="match status" value="1"/>
</dbReference>
<dbReference type="RefSeq" id="WP_188671972.1">
    <property type="nucleotide sequence ID" value="NZ_BMJH01000001.1"/>
</dbReference>